<dbReference type="AlphaFoldDB" id="G3IEH0"/>
<organism evidence="2 3">
    <name type="scientific">Cricetulus griseus</name>
    <name type="common">Chinese hamster</name>
    <name type="synonym">Cricetulus barabensis griseus</name>
    <dbReference type="NCBI Taxonomy" id="10029"/>
    <lineage>
        <taxon>Eukaryota</taxon>
        <taxon>Metazoa</taxon>
        <taxon>Chordata</taxon>
        <taxon>Craniata</taxon>
        <taxon>Vertebrata</taxon>
        <taxon>Euteleostomi</taxon>
        <taxon>Mammalia</taxon>
        <taxon>Eutheria</taxon>
        <taxon>Euarchontoglires</taxon>
        <taxon>Glires</taxon>
        <taxon>Rodentia</taxon>
        <taxon>Myomorpha</taxon>
        <taxon>Muroidea</taxon>
        <taxon>Cricetidae</taxon>
        <taxon>Cricetinae</taxon>
        <taxon>Cricetulus</taxon>
    </lineage>
</organism>
<reference evidence="3" key="1">
    <citation type="journal article" date="2011" name="Nat. Biotechnol.">
        <title>The genomic sequence of the Chinese hamster ovary (CHO)-K1 cell line.</title>
        <authorList>
            <person name="Xu X."/>
            <person name="Nagarajan H."/>
            <person name="Lewis N.E."/>
            <person name="Pan S."/>
            <person name="Cai Z."/>
            <person name="Liu X."/>
            <person name="Chen W."/>
            <person name="Xie M."/>
            <person name="Wang W."/>
            <person name="Hammond S."/>
            <person name="Andersen M.R."/>
            <person name="Neff N."/>
            <person name="Passarelli B."/>
            <person name="Koh W."/>
            <person name="Fan H.C."/>
            <person name="Wang J."/>
            <person name="Gui Y."/>
            <person name="Lee K.H."/>
            <person name="Betenbaugh M.J."/>
            <person name="Quake S.R."/>
            <person name="Famili I."/>
            <person name="Palsson B.O."/>
            <person name="Wang J."/>
        </authorList>
    </citation>
    <scope>NUCLEOTIDE SEQUENCE [LARGE SCALE GENOMIC DNA]</scope>
    <source>
        <strain evidence="3">CHO K1 cell line</strain>
    </source>
</reference>
<feature type="compositionally biased region" description="Polar residues" evidence="1">
    <location>
        <begin position="39"/>
        <end position="55"/>
    </location>
</feature>
<dbReference type="Proteomes" id="UP000001075">
    <property type="component" value="Unassembled WGS sequence"/>
</dbReference>
<feature type="region of interest" description="Disordered" evidence="1">
    <location>
        <begin position="1"/>
        <end position="68"/>
    </location>
</feature>
<evidence type="ECO:0000313" key="2">
    <source>
        <dbReference type="EMBL" id="EGW13985.1"/>
    </source>
</evidence>
<feature type="compositionally biased region" description="Polar residues" evidence="1">
    <location>
        <begin position="1"/>
        <end position="31"/>
    </location>
</feature>
<evidence type="ECO:0000313" key="3">
    <source>
        <dbReference type="Proteomes" id="UP000001075"/>
    </source>
</evidence>
<evidence type="ECO:0000256" key="1">
    <source>
        <dbReference type="SAM" id="MobiDB-lite"/>
    </source>
</evidence>
<dbReference type="InParanoid" id="G3IEH0"/>
<dbReference type="STRING" id="10029.G3IEH0"/>
<proteinExistence type="predicted"/>
<feature type="compositionally biased region" description="Acidic residues" evidence="1">
    <location>
        <begin position="104"/>
        <end position="135"/>
    </location>
</feature>
<protein>
    <submittedName>
        <fullName evidence="2">Uncharacterized protein</fullName>
    </submittedName>
</protein>
<dbReference type="EMBL" id="JH002197">
    <property type="protein sequence ID" value="EGW13985.1"/>
    <property type="molecule type" value="Genomic_DNA"/>
</dbReference>
<name>G3IEH0_CRIGR</name>
<accession>G3IEH0</accession>
<gene>
    <name evidence="2" type="ORF">I79_022117</name>
</gene>
<sequence>MKSQQRGPNNQTPAGNLSTRLSSTYNQSNIPESVPDNCPPQQTSVPCGEGTSDNATVPPLATGHVPSSSSRYLRYGYMMSMYDTCYSILKAALSAISLSQSTAEEGEEEEEEGEDDEWEDQEEEEEEEEEEEQEGENSCMFCGLFKSQTTS</sequence>
<feature type="region of interest" description="Disordered" evidence="1">
    <location>
        <begin position="98"/>
        <end position="151"/>
    </location>
</feature>